<name>A0A9D4DQ18_DREPO</name>
<gene>
    <name evidence="1" type="ORF">DPMN_186946</name>
</gene>
<reference evidence="1" key="2">
    <citation type="submission" date="2020-11" db="EMBL/GenBank/DDBJ databases">
        <authorList>
            <person name="McCartney M.A."/>
            <person name="Auch B."/>
            <person name="Kono T."/>
            <person name="Mallez S."/>
            <person name="Becker A."/>
            <person name="Gohl D.M."/>
            <person name="Silverstein K.A.T."/>
            <person name="Koren S."/>
            <person name="Bechman K.B."/>
            <person name="Herman A."/>
            <person name="Abrahante J.E."/>
            <person name="Garbe J."/>
        </authorList>
    </citation>
    <scope>NUCLEOTIDE SEQUENCE</scope>
    <source>
        <strain evidence="1">Duluth1</strain>
        <tissue evidence="1">Whole animal</tissue>
    </source>
</reference>
<proteinExistence type="predicted"/>
<organism evidence="1 2">
    <name type="scientific">Dreissena polymorpha</name>
    <name type="common">Zebra mussel</name>
    <name type="synonym">Mytilus polymorpha</name>
    <dbReference type="NCBI Taxonomy" id="45954"/>
    <lineage>
        <taxon>Eukaryota</taxon>
        <taxon>Metazoa</taxon>
        <taxon>Spiralia</taxon>
        <taxon>Lophotrochozoa</taxon>
        <taxon>Mollusca</taxon>
        <taxon>Bivalvia</taxon>
        <taxon>Autobranchia</taxon>
        <taxon>Heteroconchia</taxon>
        <taxon>Euheterodonta</taxon>
        <taxon>Imparidentia</taxon>
        <taxon>Neoheterodontei</taxon>
        <taxon>Myida</taxon>
        <taxon>Dreissenoidea</taxon>
        <taxon>Dreissenidae</taxon>
        <taxon>Dreissena</taxon>
    </lineage>
</organism>
<dbReference type="Proteomes" id="UP000828390">
    <property type="component" value="Unassembled WGS sequence"/>
</dbReference>
<dbReference type="InterPro" id="IPR052787">
    <property type="entry name" value="MAVS"/>
</dbReference>
<protein>
    <submittedName>
        <fullName evidence="1">Uncharacterized protein</fullName>
    </submittedName>
</protein>
<evidence type="ECO:0000313" key="2">
    <source>
        <dbReference type="Proteomes" id="UP000828390"/>
    </source>
</evidence>
<dbReference type="PANTHER" id="PTHR21446">
    <property type="entry name" value="DUF3504 DOMAIN-CONTAINING PROTEIN"/>
    <property type="match status" value="1"/>
</dbReference>
<reference evidence="1" key="1">
    <citation type="journal article" date="2019" name="bioRxiv">
        <title>The Genome of the Zebra Mussel, Dreissena polymorpha: A Resource for Invasive Species Research.</title>
        <authorList>
            <person name="McCartney M.A."/>
            <person name="Auch B."/>
            <person name="Kono T."/>
            <person name="Mallez S."/>
            <person name="Zhang Y."/>
            <person name="Obille A."/>
            <person name="Becker A."/>
            <person name="Abrahante J.E."/>
            <person name="Garbe J."/>
            <person name="Badalamenti J.P."/>
            <person name="Herman A."/>
            <person name="Mangelson H."/>
            <person name="Liachko I."/>
            <person name="Sullivan S."/>
            <person name="Sone E.D."/>
            <person name="Koren S."/>
            <person name="Silverstein K.A.T."/>
            <person name="Beckman K.B."/>
            <person name="Gohl D.M."/>
        </authorList>
    </citation>
    <scope>NUCLEOTIDE SEQUENCE</scope>
    <source>
        <strain evidence="1">Duluth1</strain>
        <tissue evidence="1">Whole animal</tissue>
    </source>
</reference>
<comment type="caution">
    <text evidence="1">The sequence shown here is derived from an EMBL/GenBank/DDBJ whole genome shotgun (WGS) entry which is preliminary data.</text>
</comment>
<dbReference type="AlphaFoldDB" id="A0A9D4DQ18"/>
<sequence>MCQPEAPFYLQVHPSWDMDVNGQPSQVWFKNQPLGEHTLGNMMKQMAHQAELPGHKTNHSGRKTTVKRLKEANFENTSYQTQECAKFKLILYRTPENHERNVSNLNHLQCKGDRRKQRKFGLSRHSES</sequence>
<keyword evidence="2" id="KW-1185">Reference proteome</keyword>
<dbReference type="EMBL" id="JAIWYP010000010">
    <property type="protein sequence ID" value="KAH3752330.1"/>
    <property type="molecule type" value="Genomic_DNA"/>
</dbReference>
<dbReference type="PANTHER" id="PTHR21446:SF12">
    <property type="entry name" value="POTASSIUM CHANNEL TETRAMERIZATION DOMAIN CONTAINING 1"/>
    <property type="match status" value="1"/>
</dbReference>
<evidence type="ECO:0000313" key="1">
    <source>
        <dbReference type="EMBL" id="KAH3752330.1"/>
    </source>
</evidence>
<accession>A0A9D4DQ18</accession>